<name>A0A452Z292_AEGTS</name>
<dbReference type="EnsemblPlants" id="AET1Gv20608000.15">
    <property type="protein sequence ID" value="AET1Gv20608000.15"/>
    <property type="gene ID" value="AET1Gv20608000"/>
</dbReference>
<proteinExistence type="predicted"/>
<protein>
    <submittedName>
        <fullName evidence="1">Uncharacterized protein</fullName>
    </submittedName>
</protein>
<reference evidence="1" key="4">
    <citation type="submission" date="2019-03" db="UniProtKB">
        <authorList>
            <consortium name="EnsemblPlants"/>
        </authorList>
    </citation>
    <scope>IDENTIFICATION</scope>
</reference>
<dbReference type="AlphaFoldDB" id="A0A452Z292"/>
<reference evidence="1" key="3">
    <citation type="journal article" date="2017" name="Nature">
        <title>Genome sequence of the progenitor of the wheat D genome Aegilops tauschii.</title>
        <authorList>
            <person name="Luo M.C."/>
            <person name="Gu Y.Q."/>
            <person name="Puiu D."/>
            <person name="Wang H."/>
            <person name="Twardziok S.O."/>
            <person name="Deal K.R."/>
            <person name="Huo N."/>
            <person name="Zhu T."/>
            <person name="Wang L."/>
            <person name="Wang Y."/>
            <person name="McGuire P.E."/>
            <person name="Liu S."/>
            <person name="Long H."/>
            <person name="Ramasamy R.K."/>
            <person name="Rodriguez J.C."/>
            <person name="Van S.L."/>
            <person name="Yuan L."/>
            <person name="Wang Z."/>
            <person name="Xia Z."/>
            <person name="Xiao L."/>
            <person name="Anderson O.D."/>
            <person name="Ouyang S."/>
            <person name="Liang Y."/>
            <person name="Zimin A.V."/>
            <person name="Pertea G."/>
            <person name="Qi P."/>
            <person name="Bennetzen J.L."/>
            <person name="Dai X."/>
            <person name="Dawson M.W."/>
            <person name="Muller H.G."/>
            <person name="Kugler K."/>
            <person name="Rivarola-Duarte L."/>
            <person name="Spannagl M."/>
            <person name="Mayer K.F.X."/>
            <person name="Lu F.H."/>
            <person name="Bevan M.W."/>
            <person name="Leroy P."/>
            <person name="Li P."/>
            <person name="You F.M."/>
            <person name="Sun Q."/>
            <person name="Liu Z."/>
            <person name="Lyons E."/>
            <person name="Wicker T."/>
            <person name="Salzberg S.L."/>
            <person name="Devos K.M."/>
            <person name="Dvorak J."/>
        </authorList>
    </citation>
    <scope>NUCLEOTIDE SEQUENCE [LARGE SCALE GENOMIC DNA]</scope>
    <source>
        <strain evidence="1">cv. AL8/78</strain>
    </source>
</reference>
<accession>A0A452Z292</accession>
<keyword evidence="2" id="KW-1185">Reference proteome</keyword>
<reference evidence="2" key="2">
    <citation type="journal article" date="2017" name="Nat. Plants">
        <title>The Aegilops tauschii genome reveals multiple impacts of transposons.</title>
        <authorList>
            <person name="Zhao G."/>
            <person name="Zou C."/>
            <person name="Li K."/>
            <person name="Wang K."/>
            <person name="Li T."/>
            <person name="Gao L."/>
            <person name="Zhang X."/>
            <person name="Wang H."/>
            <person name="Yang Z."/>
            <person name="Liu X."/>
            <person name="Jiang W."/>
            <person name="Mao L."/>
            <person name="Kong X."/>
            <person name="Jiao Y."/>
            <person name="Jia J."/>
        </authorList>
    </citation>
    <scope>NUCLEOTIDE SEQUENCE [LARGE SCALE GENOMIC DNA]</scope>
    <source>
        <strain evidence="2">cv. AL8/78</strain>
    </source>
</reference>
<reference evidence="2" key="1">
    <citation type="journal article" date="2014" name="Science">
        <title>Ancient hybridizations among the ancestral genomes of bread wheat.</title>
        <authorList>
            <consortium name="International Wheat Genome Sequencing Consortium,"/>
            <person name="Marcussen T."/>
            <person name="Sandve S.R."/>
            <person name="Heier L."/>
            <person name="Spannagl M."/>
            <person name="Pfeifer M."/>
            <person name="Jakobsen K.S."/>
            <person name="Wulff B.B."/>
            <person name="Steuernagel B."/>
            <person name="Mayer K.F."/>
            <person name="Olsen O.A."/>
        </authorList>
    </citation>
    <scope>NUCLEOTIDE SEQUENCE [LARGE SCALE GENOMIC DNA]</scope>
    <source>
        <strain evidence="2">cv. AL8/78</strain>
    </source>
</reference>
<dbReference type="Proteomes" id="UP000015105">
    <property type="component" value="Chromosome 1D"/>
</dbReference>
<evidence type="ECO:0000313" key="2">
    <source>
        <dbReference type="Proteomes" id="UP000015105"/>
    </source>
</evidence>
<dbReference type="Gramene" id="AET1Gv20608000.15">
    <property type="protein sequence ID" value="AET1Gv20608000.15"/>
    <property type="gene ID" value="AET1Gv20608000"/>
</dbReference>
<reference evidence="1" key="5">
    <citation type="journal article" date="2021" name="G3 (Bethesda)">
        <title>Aegilops tauschii genome assembly Aet v5.0 features greater sequence contiguity and improved annotation.</title>
        <authorList>
            <person name="Wang L."/>
            <person name="Zhu T."/>
            <person name="Rodriguez J.C."/>
            <person name="Deal K.R."/>
            <person name="Dubcovsky J."/>
            <person name="McGuire P.E."/>
            <person name="Lux T."/>
            <person name="Spannagl M."/>
            <person name="Mayer K.F.X."/>
            <person name="Baldrich P."/>
            <person name="Meyers B.C."/>
            <person name="Huo N."/>
            <person name="Gu Y.Q."/>
            <person name="Zhou H."/>
            <person name="Devos K.M."/>
            <person name="Bennetzen J.L."/>
            <person name="Unver T."/>
            <person name="Budak H."/>
            <person name="Gulick P.J."/>
            <person name="Galiba G."/>
            <person name="Kalapos B."/>
            <person name="Nelson D.R."/>
            <person name="Li P."/>
            <person name="You F.M."/>
            <person name="Luo M.C."/>
            <person name="Dvorak J."/>
        </authorList>
    </citation>
    <scope>NUCLEOTIDE SEQUENCE [LARGE SCALE GENOMIC DNA]</scope>
    <source>
        <strain evidence="1">cv. AL8/78</strain>
    </source>
</reference>
<evidence type="ECO:0000313" key="1">
    <source>
        <dbReference type="EnsemblPlants" id="AET1Gv20608000.15"/>
    </source>
</evidence>
<sequence>MISARGGQRIFESQSPHTTYKFLIIQYSHILPPFPFSLRIKFV</sequence>
<organism evidence="1 2">
    <name type="scientific">Aegilops tauschii subsp. strangulata</name>
    <name type="common">Goatgrass</name>
    <dbReference type="NCBI Taxonomy" id="200361"/>
    <lineage>
        <taxon>Eukaryota</taxon>
        <taxon>Viridiplantae</taxon>
        <taxon>Streptophyta</taxon>
        <taxon>Embryophyta</taxon>
        <taxon>Tracheophyta</taxon>
        <taxon>Spermatophyta</taxon>
        <taxon>Magnoliopsida</taxon>
        <taxon>Liliopsida</taxon>
        <taxon>Poales</taxon>
        <taxon>Poaceae</taxon>
        <taxon>BOP clade</taxon>
        <taxon>Pooideae</taxon>
        <taxon>Triticodae</taxon>
        <taxon>Triticeae</taxon>
        <taxon>Triticinae</taxon>
        <taxon>Aegilops</taxon>
    </lineage>
</organism>